<comment type="similarity">
    <text evidence="2 9">Belongs to the glycosyl hydrolase 31 family.</text>
</comment>
<dbReference type="SUPFAM" id="SSF51445">
    <property type="entry name" value="(Trans)glycosidases"/>
    <property type="match status" value="1"/>
</dbReference>
<dbReference type="EMBL" id="JAZDUA010000133">
    <property type="protein sequence ID" value="KAK7866907.1"/>
    <property type="molecule type" value="Genomic_DNA"/>
</dbReference>
<dbReference type="InterPro" id="IPR000519">
    <property type="entry name" value="P_trefoil_dom"/>
</dbReference>
<name>A0AAN9Z8N1_9ORTH</name>
<keyword evidence="11" id="KW-0812">Transmembrane</keyword>
<sequence length="1033" mass="117125">MKTNSFKMFGSVKTMLRKYKDSHASKKTANKSANCVTNEQGDSDSGGNMKEFNEIGTDQNSKSEDSQPFVDVVSRKFPCPNMATFLVITLLIKVFVILPVIYLLHCFDLLNTHWPNDEFRRVLTDHSHSNPRKDNHYYHSVLYHPYNDSKQHLSELDDISKLPLPEPALPSQCSSIPNAMKFDCYPEEGSTEDKCKKRGCCWAPAGKSQTENSSVPLDVPYCFYPQGFGGYTVHNITHAPTGITAFLKRSFKSPYPNDVPMVKMVIMYGNEQQLRLKLYDPSSPRFEPPYPEVPSLQKAVPQKDYRVEVDTQTGGVKIIRDANNITIFNTQNVGALILADQFLQLSSLLPSRNVYGLGEHRSSLRLPLDWQRFVMFNHDTVPTENQNLYGSHPFFLVMEEEKNSHGVFLLNSNAMEVILQPAPAITFRTIGGVLDFFIFLGPTPSDVIRQYTDIVGRPYFPPYWGLGFHLCRFGLHSLNETKEVMNRNRHAGIPLDVQWNDLDYMDSSNDFTYDKKRFRGLPEFVDHLHKIGMHYVPIIDAGVSAGERPGSYPPYDEGLALGIFVKNTSGEPFIGKVWNRVSTVWPDFTHPQTVAYWLKQLHRLHWQVPFDGAWIDMNEPSNFYSGTSSGCPNNNLEHPPYVPAVNGGKLFYRTLCMSSIQHAGHHYNTHNLYGFSEAIVTSFALTEIRGRRPFVISRSTFAGHGHYAGHWSGDVYSDWHSMEMSIPQLLSFSLFGIPLMGTDICGFNGNTTVDLCQRWMQLGAFYPFSRNHNTDDGIPQDPAALGPAVIESSRKALLIRYSLLPYLYTLFWRAHAFGDTVARPLFIEFPDDPETYGIDKQFLWGPALMIVPVLKWGETFVTGYFPKSIWYNLHTLGPVTAKQQSWHDITAPLDTIPLFYRGGHIIPLQSPNMTTTASRKNPVELIVAKDEDGKATGSLYWDDGDSVNTYEDKKYSHVTFTLNESRLRGTVVWWGYDAPLMLGKVHVLGIGIPVRSVYVNQVAHSFSYNSGNQFLRIKNLALPLNQNFSIHWV</sequence>
<keyword evidence="7 9" id="KW-0326">Glycosidase</keyword>
<evidence type="ECO:0000313" key="14">
    <source>
        <dbReference type="Proteomes" id="UP001378592"/>
    </source>
</evidence>
<comment type="subcellular location">
    <subcellularLocation>
        <location evidence="1">Endomembrane system</location>
    </subcellularLocation>
</comment>
<dbReference type="SUPFAM" id="SSF74650">
    <property type="entry name" value="Galactose mutarotase-like"/>
    <property type="match status" value="1"/>
</dbReference>
<dbReference type="GO" id="GO:0004558">
    <property type="term" value="F:alpha-1,4-glucosidase activity"/>
    <property type="evidence" value="ECO:0007669"/>
    <property type="project" value="TreeGrafter"/>
</dbReference>
<dbReference type="CDD" id="cd06602">
    <property type="entry name" value="GH31_MGAM_SI_GAA"/>
    <property type="match status" value="1"/>
</dbReference>
<dbReference type="InterPro" id="IPR025887">
    <property type="entry name" value="Glyco_hydro_31_N_dom"/>
</dbReference>
<keyword evidence="6" id="KW-0325">Glycoprotein</keyword>
<dbReference type="Gene3D" id="3.20.20.80">
    <property type="entry name" value="Glycosidases"/>
    <property type="match status" value="1"/>
</dbReference>
<evidence type="ECO:0000256" key="2">
    <source>
        <dbReference type="ARBA" id="ARBA00007806"/>
    </source>
</evidence>
<dbReference type="FunFam" id="2.60.40.1180:FF:000001">
    <property type="entry name" value="Maltase-glucoamylase, intestinal"/>
    <property type="match status" value="1"/>
</dbReference>
<dbReference type="InterPro" id="IPR013780">
    <property type="entry name" value="Glyco_hydro_b"/>
</dbReference>
<keyword evidence="5" id="KW-1015">Disulfide bond</keyword>
<keyword evidence="3 9" id="KW-0378">Hydrolase</keyword>
<dbReference type="FunFam" id="2.60.40.1180:FF:000005">
    <property type="entry name" value="Maltase-glucoamylase, intestinal"/>
    <property type="match status" value="1"/>
</dbReference>
<dbReference type="CDD" id="cd14752">
    <property type="entry name" value="GH31_N"/>
    <property type="match status" value="1"/>
</dbReference>
<dbReference type="SMART" id="SM00018">
    <property type="entry name" value="PD"/>
    <property type="match status" value="1"/>
</dbReference>
<evidence type="ECO:0000256" key="6">
    <source>
        <dbReference type="ARBA" id="ARBA00023180"/>
    </source>
</evidence>
<comment type="caution">
    <text evidence="13">The sequence shown here is derived from an EMBL/GenBank/DDBJ whole genome shotgun (WGS) entry which is preliminary data.</text>
</comment>
<dbReference type="InterPro" id="IPR017957">
    <property type="entry name" value="P_trefoil_CS"/>
</dbReference>
<dbReference type="Proteomes" id="UP001378592">
    <property type="component" value="Unassembled WGS sequence"/>
</dbReference>
<dbReference type="CDD" id="cd00111">
    <property type="entry name" value="Trefoil"/>
    <property type="match status" value="1"/>
</dbReference>
<evidence type="ECO:0000256" key="4">
    <source>
        <dbReference type="ARBA" id="ARBA00023136"/>
    </source>
</evidence>
<evidence type="ECO:0000256" key="8">
    <source>
        <dbReference type="PROSITE-ProRule" id="PRU00779"/>
    </source>
</evidence>
<dbReference type="PANTHER" id="PTHR22762">
    <property type="entry name" value="ALPHA-GLUCOSIDASE"/>
    <property type="match status" value="1"/>
</dbReference>
<evidence type="ECO:0000256" key="9">
    <source>
        <dbReference type="RuleBase" id="RU361185"/>
    </source>
</evidence>
<dbReference type="InterPro" id="IPR011013">
    <property type="entry name" value="Gal_mutarotase_sf_dom"/>
</dbReference>
<reference evidence="13 14" key="1">
    <citation type="submission" date="2024-03" db="EMBL/GenBank/DDBJ databases">
        <title>The genome assembly and annotation of the cricket Gryllus longicercus Weissman &amp; Gray.</title>
        <authorList>
            <person name="Szrajer S."/>
            <person name="Gray D."/>
            <person name="Ylla G."/>
        </authorList>
    </citation>
    <scope>NUCLEOTIDE SEQUENCE [LARGE SCALE GENOMIC DNA]</scope>
    <source>
        <strain evidence="13">DAG 2021-001</strain>
        <tissue evidence="13">Whole body minus gut</tissue>
    </source>
</reference>
<dbReference type="InterPro" id="IPR048395">
    <property type="entry name" value="Glyco_hydro_31_C"/>
</dbReference>
<proteinExistence type="inferred from homology"/>
<keyword evidence="14" id="KW-1185">Reference proteome</keyword>
<dbReference type="GO" id="GO:0030246">
    <property type="term" value="F:carbohydrate binding"/>
    <property type="evidence" value="ECO:0007669"/>
    <property type="project" value="InterPro"/>
</dbReference>
<dbReference type="Gene3D" id="2.60.40.1760">
    <property type="entry name" value="glycosyl hydrolase (family 31)"/>
    <property type="match status" value="1"/>
</dbReference>
<feature type="domain" description="P-type" evidence="12">
    <location>
        <begin position="171"/>
        <end position="226"/>
    </location>
</feature>
<evidence type="ECO:0000256" key="11">
    <source>
        <dbReference type="SAM" id="Phobius"/>
    </source>
</evidence>
<dbReference type="PANTHER" id="PTHR22762:SF131">
    <property type="entry name" value="GLYCOSIDE HYDROLASE FAMILY 31 N-TERMINAL DOMAIN-CONTAINING PROTEIN"/>
    <property type="match status" value="1"/>
</dbReference>
<gene>
    <name evidence="13" type="ORF">R5R35_001649</name>
</gene>
<feature type="compositionally biased region" description="Polar residues" evidence="10">
    <location>
        <begin position="30"/>
        <end position="46"/>
    </location>
</feature>
<dbReference type="Pfam" id="PF21365">
    <property type="entry name" value="Glyco_hydro_31_3rd"/>
    <property type="match status" value="1"/>
</dbReference>
<feature type="transmembrane region" description="Helical" evidence="11">
    <location>
        <begin position="83"/>
        <end position="104"/>
    </location>
</feature>
<dbReference type="PROSITE" id="PS51448">
    <property type="entry name" value="P_TREFOIL_2"/>
    <property type="match status" value="1"/>
</dbReference>
<evidence type="ECO:0000256" key="7">
    <source>
        <dbReference type="ARBA" id="ARBA00023295"/>
    </source>
</evidence>
<keyword evidence="11" id="KW-1133">Transmembrane helix</keyword>
<evidence type="ECO:0000313" key="13">
    <source>
        <dbReference type="EMBL" id="KAK7866907.1"/>
    </source>
</evidence>
<keyword evidence="4 11" id="KW-0472">Membrane</keyword>
<dbReference type="Pfam" id="PF13802">
    <property type="entry name" value="Gal_mutarotas_2"/>
    <property type="match status" value="1"/>
</dbReference>
<accession>A0AAN9Z8N1</accession>
<dbReference type="SUPFAM" id="SSF51011">
    <property type="entry name" value="Glycosyl hydrolase domain"/>
    <property type="match status" value="1"/>
</dbReference>
<comment type="caution">
    <text evidence="8">Lacks conserved residue(s) required for the propagation of feature annotation.</text>
</comment>
<dbReference type="Pfam" id="PF00088">
    <property type="entry name" value="Trefoil"/>
    <property type="match status" value="1"/>
</dbReference>
<organism evidence="13 14">
    <name type="scientific">Gryllus longicercus</name>
    <dbReference type="NCBI Taxonomy" id="2509291"/>
    <lineage>
        <taxon>Eukaryota</taxon>
        <taxon>Metazoa</taxon>
        <taxon>Ecdysozoa</taxon>
        <taxon>Arthropoda</taxon>
        <taxon>Hexapoda</taxon>
        <taxon>Insecta</taxon>
        <taxon>Pterygota</taxon>
        <taxon>Neoptera</taxon>
        <taxon>Polyneoptera</taxon>
        <taxon>Orthoptera</taxon>
        <taxon>Ensifera</taxon>
        <taxon>Gryllidea</taxon>
        <taxon>Grylloidea</taxon>
        <taxon>Gryllidae</taxon>
        <taxon>Gryllinae</taxon>
        <taxon>Gryllus</taxon>
    </lineage>
</organism>
<dbReference type="InterPro" id="IPR017853">
    <property type="entry name" value="GH"/>
</dbReference>
<dbReference type="AlphaFoldDB" id="A0AAN9Z8N1"/>
<evidence type="ECO:0000256" key="3">
    <source>
        <dbReference type="ARBA" id="ARBA00022801"/>
    </source>
</evidence>
<dbReference type="Gene3D" id="2.60.40.1180">
    <property type="entry name" value="Golgi alpha-mannosidase II"/>
    <property type="match status" value="2"/>
</dbReference>
<dbReference type="Gene3D" id="4.10.110.10">
    <property type="entry name" value="Spasmolytic Protein, domain 1"/>
    <property type="match status" value="1"/>
</dbReference>
<dbReference type="InterPro" id="IPR044913">
    <property type="entry name" value="P_trefoil_dom_sf"/>
</dbReference>
<evidence type="ECO:0000259" key="12">
    <source>
        <dbReference type="PROSITE" id="PS51448"/>
    </source>
</evidence>
<evidence type="ECO:0000256" key="1">
    <source>
        <dbReference type="ARBA" id="ARBA00004308"/>
    </source>
</evidence>
<dbReference type="InterPro" id="IPR000322">
    <property type="entry name" value="Glyco_hydro_31_TIM"/>
</dbReference>
<dbReference type="Pfam" id="PF01055">
    <property type="entry name" value="Glyco_hydro_31_2nd"/>
    <property type="match status" value="1"/>
</dbReference>
<dbReference type="GO" id="GO:0012505">
    <property type="term" value="C:endomembrane system"/>
    <property type="evidence" value="ECO:0007669"/>
    <property type="project" value="UniProtKB-SubCell"/>
</dbReference>
<evidence type="ECO:0000256" key="10">
    <source>
        <dbReference type="SAM" id="MobiDB-lite"/>
    </source>
</evidence>
<protein>
    <recommendedName>
        <fullName evidence="12">P-type domain-containing protein</fullName>
    </recommendedName>
</protein>
<dbReference type="PROSITE" id="PS00025">
    <property type="entry name" value="P_TREFOIL_1"/>
    <property type="match status" value="1"/>
</dbReference>
<dbReference type="GO" id="GO:0005975">
    <property type="term" value="P:carbohydrate metabolic process"/>
    <property type="evidence" value="ECO:0007669"/>
    <property type="project" value="InterPro"/>
</dbReference>
<evidence type="ECO:0000256" key="5">
    <source>
        <dbReference type="ARBA" id="ARBA00023157"/>
    </source>
</evidence>
<feature type="region of interest" description="Disordered" evidence="10">
    <location>
        <begin position="23"/>
        <end position="65"/>
    </location>
</feature>